<dbReference type="InterPro" id="IPR045853">
    <property type="entry name" value="Pep_chain_release_fac_I_sf"/>
</dbReference>
<dbReference type="Proteomes" id="UP000245946">
    <property type="component" value="Unassembled WGS sequence"/>
</dbReference>
<name>A0A316ZIW9_9BASI</name>
<keyword evidence="3" id="KW-0809">Transit peptide</keyword>
<reference evidence="7 8" key="1">
    <citation type="journal article" date="2018" name="Mol. Biol. Evol.">
        <title>Broad Genomic Sampling Reveals a Smut Pathogenic Ancestry of the Fungal Clade Ustilaginomycotina.</title>
        <authorList>
            <person name="Kijpornyongpan T."/>
            <person name="Mondo S.J."/>
            <person name="Barry K."/>
            <person name="Sandor L."/>
            <person name="Lee J."/>
            <person name="Lipzen A."/>
            <person name="Pangilinan J."/>
            <person name="LaButti K."/>
            <person name="Hainaut M."/>
            <person name="Henrissat B."/>
            <person name="Grigoriev I.V."/>
            <person name="Spatafora J.W."/>
            <person name="Aime M.C."/>
        </authorList>
    </citation>
    <scope>NUCLEOTIDE SEQUENCE [LARGE SCALE GENOMIC DNA]</scope>
    <source>
        <strain evidence="7 8">MCA 4186</strain>
    </source>
</reference>
<feature type="compositionally biased region" description="Basic and acidic residues" evidence="5">
    <location>
        <begin position="510"/>
        <end position="533"/>
    </location>
</feature>
<evidence type="ECO:0000256" key="2">
    <source>
        <dbReference type="ARBA" id="ARBA00010835"/>
    </source>
</evidence>
<dbReference type="InterPro" id="IPR029058">
    <property type="entry name" value="AB_hydrolase_fold"/>
</dbReference>
<dbReference type="OrthoDB" id="277888at2759"/>
<dbReference type="InterPro" id="IPR052405">
    <property type="entry name" value="Mito_Transl_Release_Factor"/>
</dbReference>
<evidence type="ECO:0000256" key="5">
    <source>
        <dbReference type="SAM" id="MobiDB-lite"/>
    </source>
</evidence>
<feature type="region of interest" description="Disordered" evidence="5">
    <location>
        <begin position="434"/>
        <end position="454"/>
    </location>
</feature>
<dbReference type="PROSITE" id="PS00745">
    <property type="entry name" value="RF_PROK_I"/>
    <property type="match status" value="1"/>
</dbReference>
<organism evidence="7 8">
    <name type="scientific">Tilletiopsis washingtonensis</name>
    <dbReference type="NCBI Taxonomy" id="58919"/>
    <lineage>
        <taxon>Eukaryota</taxon>
        <taxon>Fungi</taxon>
        <taxon>Dikarya</taxon>
        <taxon>Basidiomycota</taxon>
        <taxon>Ustilaginomycotina</taxon>
        <taxon>Exobasidiomycetes</taxon>
        <taxon>Entylomatales</taxon>
        <taxon>Entylomatales incertae sedis</taxon>
        <taxon>Tilletiopsis</taxon>
    </lineage>
</organism>
<evidence type="ECO:0000256" key="3">
    <source>
        <dbReference type="ARBA" id="ARBA00022946"/>
    </source>
</evidence>
<dbReference type="SUPFAM" id="SSF53474">
    <property type="entry name" value="alpha/beta-Hydrolases"/>
    <property type="match status" value="1"/>
</dbReference>
<feature type="region of interest" description="Disordered" evidence="5">
    <location>
        <begin position="482"/>
        <end position="554"/>
    </location>
</feature>
<accession>A0A316ZIW9</accession>
<evidence type="ECO:0000259" key="6">
    <source>
        <dbReference type="PROSITE" id="PS00745"/>
    </source>
</evidence>
<feature type="compositionally biased region" description="Basic residues" evidence="5">
    <location>
        <begin position="534"/>
        <end position="543"/>
    </location>
</feature>
<evidence type="ECO:0000256" key="1">
    <source>
        <dbReference type="ARBA" id="ARBA00004173"/>
    </source>
</evidence>
<dbReference type="GO" id="GO:0005739">
    <property type="term" value="C:mitochondrion"/>
    <property type="evidence" value="ECO:0007669"/>
    <property type="project" value="UniProtKB-SubCell"/>
</dbReference>
<feature type="compositionally biased region" description="Basic residues" evidence="5">
    <location>
        <begin position="438"/>
        <end position="449"/>
    </location>
</feature>
<protein>
    <recommendedName>
        <fullName evidence="6">Prokaryotic-type class I peptide chain release factors domain-containing protein</fullName>
    </recommendedName>
</protein>
<dbReference type="InterPro" id="IPR000352">
    <property type="entry name" value="Pep_chain_release_fac_I"/>
</dbReference>
<feature type="compositionally biased region" description="Acidic residues" evidence="5">
    <location>
        <begin position="487"/>
        <end position="502"/>
    </location>
</feature>
<comment type="similarity">
    <text evidence="2">Belongs to the prokaryotic/mitochondrial release factor family.</text>
</comment>
<comment type="subcellular location">
    <subcellularLocation>
        <location evidence="1">Mitochondrion</location>
    </subcellularLocation>
</comment>
<dbReference type="GO" id="GO:0003747">
    <property type="term" value="F:translation release factor activity"/>
    <property type="evidence" value="ECO:0007669"/>
    <property type="project" value="InterPro"/>
</dbReference>
<dbReference type="RefSeq" id="XP_025600554.1">
    <property type="nucleotide sequence ID" value="XM_025743884.1"/>
</dbReference>
<feature type="region of interest" description="Disordered" evidence="5">
    <location>
        <begin position="281"/>
        <end position="301"/>
    </location>
</feature>
<feature type="domain" description="Prokaryotic-type class I peptide chain release factors" evidence="6">
    <location>
        <begin position="368"/>
        <end position="384"/>
    </location>
</feature>
<dbReference type="GO" id="GO:0032543">
    <property type="term" value="P:mitochondrial translation"/>
    <property type="evidence" value="ECO:0007669"/>
    <property type="project" value="UniProtKB-ARBA"/>
</dbReference>
<dbReference type="AlphaFoldDB" id="A0A316ZIW9"/>
<keyword evidence="8" id="KW-1185">Reference proteome</keyword>
<dbReference type="STRING" id="58919.A0A316ZIW9"/>
<feature type="compositionally biased region" description="Basic and acidic residues" evidence="5">
    <location>
        <begin position="287"/>
        <end position="301"/>
    </location>
</feature>
<dbReference type="GeneID" id="37271428"/>
<sequence>MLAAVRARLALARQSPAGRRALHSVRVHAAGRTAERRVPTPLVLLAVPHWDAGWPQRARDAAAALHALPPSELAAHAQRQLELKVPAARSRVVRVPAEAPPHAPPPPPPGAFDAAWAASFARHGFDVVDVELDLALVPRPAPGLRVHEWCAAELQYIVKQLGLPPVLLAAREAACLAAQTYVSSHGVAGLVLVAPPLSLARAEADGLLGDVGGSALDEFDFEPTFPIRVAWEHEVSAADELHWLEEVEQDYLDAGEELKRAHWPNSDKGALRAVYWTEDETSLADPDPGRRKEQKGPTRRQLYERARLATTPEHHEWREARLKAIAKGLKPPVFDPPAWYDPELYVCGSGTRVPLSVPAASLKETFVRSSGPGGQHVNKVSTAVSLLHVPSGERITMEAERSQARNRALALRKMSRHLEELLWLDDSILAKGQESARVKKRMKHKKQVKREREQHAALNAARHAEGLPPIADPHFTALSKLLPPSEDAFDDDNDDDDDDEEDSPWRRTQQRRDAHELREHVRLQRKGDYADFRARRRATKQWRRISANGKAMES</sequence>
<dbReference type="PANTHER" id="PTHR46203:SF1">
    <property type="entry name" value="MITOCHONDRIAL TRANSLATION RELEASE FACTOR IN RESCUE"/>
    <property type="match status" value="1"/>
</dbReference>
<dbReference type="Gene3D" id="3.30.160.20">
    <property type="match status" value="1"/>
</dbReference>
<dbReference type="EMBL" id="KZ819285">
    <property type="protein sequence ID" value="PWO00276.1"/>
    <property type="molecule type" value="Genomic_DNA"/>
</dbReference>
<evidence type="ECO:0000256" key="4">
    <source>
        <dbReference type="ARBA" id="ARBA00023128"/>
    </source>
</evidence>
<evidence type="ECO:0000313" key="8">
    <source>
        <dbReference type="Proteomes" id="UP000245946"/>
    </source>
</evidence>
<gene>
    <name evidence="7" type="ORF">FA09DRAFT_336426</name>
</gene>
<keyword evidence="4" id="KW-0496">Mitochondrion</keyword>
<proteinExistence type="inferred from homology"/>
<evidence type="ECO:0000313" key="7">
    <source>
        <dbReference type="EMBL" id="PWO00276.1"/>
    </source>
</evidence>
<dbReference type="Pfam" id="PF00472">
    <property type="entry name" value="RF-1"/>
    <property type="match status" value="1"/>
</dbReference>
<dbReference type="PANTHER" id="PTHR46203">
    <property type="entry name" value="PROBABLE PEPTIDE CHAIN RELEASE FACTOR C12ORF65"/>
    <property type="match status" value="1"/>
</dbReference>
<dbReference type="SUPFAM" id="SSF75620">
    <property type="entry name" value="Release factor"/>
    <property type="match status" value="1"/>
</dbReference>